<sequence length="361" mass="38914">MGFDISALLNPKARPLLGLDISSSAVKLVELTASGKEGYRVERYAIEVLPKDAVSDGNIANLDAVVDAVRRAWKRLGTSTKNVAMALPASAVITKKIIVPAGLREEELEVQVETEANQYIPFSIDDVNLDYQVLGPAPAVPDEVEVLIAASKKERVEDRVAVAEAAGLKALVVDVESFATLAAFELIERQLPEGGKNQVVALIDAGANLMNLTVMRNGLQVYAREQAFGGSQLTLDISRHYGMSLEDAEAAKRSGNLPEGYEAELLNPFMENLALEVSRALQFFFTSTQFNQVDHIVLAGGCAVIPGIDEVVATRTQFNTLIANPFANMLLSDRVRARSLLADSSSLMVACGLALRRFDPA</sequence>
<comment type="caution">
    <text evidence="2">The sequence shown here is derived from an EMBL/GenBank/DDBJ whole genome shotgun (WGS) entry which is preliminary data.</text>
</comment>
<protein>
    <submittedName>
        <fullName evidence="2">Type IV pilus assembly protein PilM</fullName>
    </submittedName>
</protein>
<evidence type="ECO:0000313" key="2">
    <source>
        <dbReference type="EMBL" id="RKT58634.1"/>
    </source>
</evidence>
<dbReference type="InterPro" id="IPR050696">
    <property type="entry name" value="FtsA/MreB"/>
</dbReference>
<accession>A0A495WBU4</accession>
<feature type="domain" description="SHS2" evidence="1">
    <location>
        <begin position="16"/>
        <end position="184"/>
    </location>
</feature>
<dbReference type="OrthoDB" id="9773403at2"/>
<dbReference type="Gene3D" id="3.30.1490.300">
    <property type="match status" value="1"/>
</dbReference>
<evidence type="ECO:0000313" key="3">
    <source>
        <dbReference type="Proteomes" id="UP000270626"/>
    </source>
</evidence>
<dbReference type="SUPFAM" id="SSF53067">
    <property type="entry name" value="Actin-like ATPase domain"/>
    <property type="match status" value="2"/>
</dbReference>
<dbReference type="InterPro" id="IPR003494">
    <property type="entry name" value="SHS2_FtsA"/>
</dbReference>
<proteinExistence type="predicted"/>
<dbReference type="SMART" id="SM00842">
    <property type="entry name" value="FtsA"/>
    <property type="match status" value="1"/>
</dbReference>
<gene>
    <name evidence="2" type="ORF">DFR40_1655</name>
</gene>
<keyword evidence="3" id="KW-1185">Reference proteome</keyword>
<dbReference type="CDD" id="cd24049">
    <property type="entry name" value="ASKHA_NBD_PilM"/>
    <property type="match status" value="1"/>
</dbReference>
<dbReference type="Gene3D" id="3.30.420.40">
    <property type="match status" value="2"/>
</dbReference>
<dbReference type="PIRSF" id="PIRSF019169">
    <property type="entry name" value="PilM"/>
    <property type="match status" value="1"/>
</dbReference>
<dbReference type="GO" id="GO:0051301">
    <property type="term" value="P:cell division"/>
    <property type="evidence" value="ECO:0007669"/>
    <property type="project" value="InterPro"/>
</dbReference>
<name>A0A495WBU4_9RHOO</name>
<dbReference type="AlphaFoldDB" id="A0A495WBU4"/>
<dbReference type="PANTHER" id="PTHR32432">
    <property type="entry name" value="CELL DIVISION PROTEIN FTSA-RELATED"/>
    <property type="match status" value="1"/>
</dbReference>
<dbReference type="InterPro" id="IPR005883">
    <property type="entry name" value="PilM"/>
</dbReference>
<dbReference type="PANTHER" id="PTHR32432:SF3">
    <property type="entry name" value="ETHANOLAMINE UTILIZATION PROTEIN EUTJ"/>
    <property type="match status" value="1"/>
</dbReference>
<dbReference type="InterPro" id="IPR043129">
    <property type="entry name" value="ATPase_NBD"/>
</dbReference>
<dbReference type="Proteomes" id="UP000270626">
    <property type="component" value="Unassembled WGS sequence"/>
</dbReference>
<dbReference type="Pfam" id="PF11104">
    <property type="entry name" value="PilM_2"/>
    <property type="match status" value="1"/>
</dbReference>
<organism evidence="2 3">
    <name type="scientific">Azonexus fungiphilus</name>
    <dbReference type="NCBI Taxonomy" id="146940"/>
    <lineage>
        <taxon>Bacteria</taxon>
        <taxon>Pseudomonadati</taxon>
        <taxon>Pseudomonadota</taxon>
        <taxon>Betaproteobacteria</taxon>
        <taxon>Rhodocyclales</taxon>
        <taxon>Azonexaceae</taxon>
        <taxon>Azonexus</taxon>
    </lineage>
</organism>
<reference evidence="2 3" key="1">
    <citation type="submission" date="2018-10" db="EMBL/GenBank/DDBJ databases">
        <title>Genomic Encyclopedia of Type Strains, Phase IV (KMG-IV): sequencing the most valuable type-strain genomes for metagenomic binning, comparative biology and taxonomic classification.</title>
        <authorList>
            <person name="Goeker M."/>
        </authorList>
    </citation>
    <scope>NUCLEOTIDE SEQUENCE [LARGE SCALE GENOMIC DNA]</scope>
    <source>
        <strain evidence="2 3">DSM 23841</strain>
    </source>
</reference>
<evidence type="ECO:0000259" key="1">
    <source>
        <dbReference type="SMART" id="SM00842"/>
    </source>
</evidence>
<dbReference type="EMBL" id="RBXP01000014">
    <property type="protein sequence ID" value="RKT58634.1"/>
    <property type="molecule type" value="Genomic_DNA"/>
</dbReference>
<dbReference type="NCBIfam" id="TIGR01175">
    <property type="entry name" value="pilM"/>
    <property type="match status" value="1"/>
</dbReference>
<dbReference type="RefSeq" id="WP_121458246.1">
    <property type="nucleotide sequence ID" value="NZ_JAANMQ010000003.1"/>
</dbReference>